<gene>
    <name evidence="2" type="ORF">E2C01_087435</name>
</gene>
<comment type="caution">
    <text evidence="2">The sequence shown here is derived from an EMBL/GenBank/DDBJ whole genome shotgun (WGS) entry which is preliminary data.</text>
</comment>
<feature type="compositionally biased region" description="Basic and acidic residues" evidence="1">
    <location>
        <begin position="200"/>
        <end position="211"/>
    </location>
</feature>
<accession>A0A5B7J830</accession>
<organism evidence="2 3">
    <name type="scientific">Portunus trituberculatus</name>
    <name type="common">Swimming crab</name>
    <name type="synonym">Neptunus trituberculatus</name>
    <dbReference type="NCBI Taxonomy" id="210409"/>
    <lineage>
        <taxon>Eukaryota</taxon>
        <taxon>Metazoa</taxon>
        <taxon>Ecdysozoa</taxon>
        <taxon>Arthropoda</taxon>
        <taxon>Crustacea</taxon>
        <taxon>Multicrustacea</taxon>
        <taxon>Malacostraca</taxon>
        <taxon>Eumalacostraca</taxon>
        <taxon>Eucarida</taxon>
        <taxon>Decapoda</taxon>
        <taxon>Pleocyemata</taxon>
        <taxon>Brachyura</taxon>
        <taxon>Eubrachyura</taxon>
        <taxon>Portunoidea</taxon>
        <taxon>Portunidae</taxon>
        <taxon>Portuninae</taxon>
        <taxon>Portunus</taxon>
    </lineage>
</organism>
<name>A0A5B7J830_PORTR</name>
<dbReference type="AlphaFoldDB" id="A0A5B7J830"/>
<feature type="compositionally biased region" description="Low complexity" evidence="1">
    <location>
        <begin position="212"/>
        <end position="227"/>
    </location>
</feature>
<evidence type="ECO:0000256" key="1">
    <source>
        <dbReference type="SAM" id="MobiDB-lite"/>
    </source>
</evidence>
<keyword evidence="3" id="KW-1185">Reference proteome</keyword>
<dbReference type="Proteomes" id="UP000324222">
    <property type="component" value="Unassembled WGS sequence"/>
</dbReference>
<proteinExistence type="predicted"/>
<sequence length="249" mass="27398">MRPAGHQSAGCPRRKAPARLPSRWSLRDTGLPRRTQAIKVINDYLRPNVGFVATSCWDFFCRRRQAAPPAWLIMLKFTEGGASGPRVRAPSTRHTLTHPCSALLLPGWCLERTGTRTLSRWQHHAGIVDYKNANGRNGRGICCTSDTIDLIGGGQRRPRQGGAPCFSAQHCSRAAEPPAGCLRARLRLPGQEMAISDENTQQHDKLCDQWRPDNPIPTTTTSTASTPPYHPDPNLLRPRPAGGTTGNCR</sequence>
<protein>
    <submittedName>
        <fullName evidence="2">Uncharacterized protein</fullName>
    </submittedName>
</protein>
<reference evidence="2 3" key="1">
    <citation type="submission" date="2019-05" db="EMBL/GenBank/DDBJ databases">
        <title>Another draft genome of Portunus trituberculatus and its Hox gene families provides insights of decapod evolution.</title>
        <authorList>
            <person name="Jeong J.-H."/>
            <person name="Song I."/>
            <person name="Kim S."/>
            <person name="Choi T."/>
            <person name="Kim D."/>
            <person name="Ryu S."/>
            <person name="Kim W."/>
        </authorList>
    </citation>
    <scope>NUCLEOTIDE SEQUENCE [LARGE SCALE GENOMIC DNA]</scope>
    <source>
        <tissue evidence="2">Muscle</tissue>
    </source>
</reference>
<feature type="region of interest" description="Disordered" evidence="1">
    <location>
        <begin position="199"/>
        <end position="249"/>
    </location>
</feature>
<evidence type="ECO:0000313" key="3">
    <source>
        <dbReference type="Proteomes" id="UP000324222"/>
    </source>
</evidence>
<evidence type="ECO:0000313" key="2">
    <source>
        <dbReference type="EMBL" id="MPC92352.1"/>
    </source>
</evidence>
<dbReference type="EMBL" id="VSRR010090923">
    <property type="protein sequence ID" value="MPC92352.1"/>
    <property type="molecule type" value="Genomic_DNA"/>
</dbReference>